<reference evidence="2" key="1">
    <citation type="journal article" date="2014" name="Front. Microbiol.">
        <title>High frequency of phylogenetically diverse reductive dehalogenase-homologous genes in deep subseafloor sedimentary metagenomes.</title>
        <authorList>
            <person name="Kawai M."/>
            <person name="Futagami T."/>
            <person name="Toyoda A."/>
            <person name="Takaki Y."/>
            <person name="Nishi S."/>
            <person name="Hori S."/>
            <person name="Arai W."/>
            <person name="Tsubouchi T."/>
            <person name="Morono Y."/>
            <person name="Uchiyama I."/>
            <person name="Ito T."/>
            <person name="Fujiyama A."/>
            <person name="Inagaki F."/>
            <person name="Takami H."/>
        </authorList>
    </citation>
    <scope>NUCLEOTIDE SEQUENCE</scope>
    <source>
        <strain evidence="2">Expedition CK06-06</strain>
    </source>
</reference>
<dbReference type="AlphaFoldDB" id="X1IPX5"/>
<keyword evidence="1" id="KW-0812">Transmembrane</keyword>
<protein>
    <submittedName>
        <fullName evidence="2">Uncharacterized protein</fullName>
    </submittedName>
</protein>
<gene>
    <name evidence="2" type="ORF">S03H2_59634</name>
</gene>
<accession>X1IPX5</accession>
<evidence type="ECO:0000256" key="1">
    <source>
        <dbReference type="SAM" id="Phobius"/>
    </source>
</evidence>
<evidence type="ECO:0000313" key="2">
    <source>
        <dbReference type="EMBL" id="GAH83757.1"/>
    </source>
</evidence>
<feature type="transmembrane region" description="Helical" evidence="1">
    <location>
        <begin position="18"/>
        <end position="36"/>
    </location>
</feature>
<name>X1IPX5_9ZZZZ</name>
<organism evidence="2">
    <name type="scientific">marine sediment metagenome</name>
    <dbReference type="NCBI Taxonomy" id="412755"/>
    <lineage>
        <taxon>unclassified sequences</taxon>
        <taxon>metagenomes</taxon>
        <taxon>ecological metagenomes</taxon>
    </lineage>
</organism>
<sequence length="46" mass="5478">LLLLGFTKFLIDISWEHALWVSLLTLFILYIIYSLIPELYNFVQFG</sequence>
<keyword evidence="1" id="KW-0472">Membrane</keyword>
<dbReference type="EMBL" id="BARU01038353">
    <property type="protein sequence ID" value="GAH83757.1"/>
    <property type="molecule type" value="Genomic_DNA"/>
</dbReference>
<proteinExistence type="predicted"/>
<comment type="caution">
    <text evidence="2">The sequence shown here is derived from an EMBL/GenBank/DDBJ whole genome shotgun (WGS) entry which is preliminary data.</text>
</comment>
<feature type="non-terminal residue" evidence="2">
    <location>
        <position position="1"/>
    </location>
</feature>
<keyword evidence="1" id="KW-1133">Transmembrane helix</keyword>